<name>A0A9N9QTU9_9NEOP</name>
<sequence>MESHYCRKKTSKLYLETLWESKAQLLKVYNNEFCKDNNCDPVSIATFSEVFEQMNLSLYQPKKDACDLCEKYKTKNVSEEEYKCHIKKKESARVEKESDKKSTKEVTMDLQAVQLCPRSNVLLTLF</sequence>
<evidence type="ECO:0000313" key="2">
    <source>
        <dbReference type="Proteomes" id="UP001153714"/>
    </source>
</evidence>
<accession>A0A9N9QTU9</accession>
<proteinExistence type="predicted"/>
<organism evidence="1 2">
    <name type="scientific">Diatraea saccharalis</name>
    <name type="common">sugarcane borer</name>
    <dbReference type="NCBI Taxonomy" id="40085"/>
    <lineage>
        <taxon>Eukaryota</taxon>
        <taxon>Metazoa</taxon>
        <taxon>Ecdysozoa</taxon>
        <taxon>Arthropoda</taxon>
        <taxon>Hexapoda</taxon>
        <taxon>Insecta</taxon>
        <taxon>Pterygota</taxon>
        <taxon>Neoptera</taxon>
        <taxon>Endopterygota</taxon>
        <taxon>Lepidoptera</taxon>
        <taxon>Glossata</taxon>
        <taxon>Ditrysia</taxon>
        <taxon>Pyraloidea</taxon>
        <taxon>Crambidae</taxon>
        <taxon>Crambinae</taxon>
        <taxon>Diatraea</taxon>
    </lineage>
</organism>
<reference evidence="1" key="1">
    <citation type="submission" date="2021-12" db="EMBL/GenBank/DDBJ databases">
        <authorList>
            <person name="King R."/>
        </authorList>
    </citation>
    <scope>NUCLEOTIDE SEQUENCE</scope>
</reference>
<gene>
    <name evidence="1" type="ORF">DIATSA_LOCUS1369</name>
</gene>
<protein>
    <submittedName>
        <fullName evidence="1">Uncharacterized protein</fullName>
    </submittedName>
</protein>
<dbReference type="OrthoDB" id="7367179at2759"/>
<reference evidence="1" key="2">
    <citation type="submission" date="2022-10" db="EMBL/GenBank/DDBJ databases">
        <authorList>
            <consortium name="ENA_rothamsted_submissions"/>
            <consortium name="culmorum"/>
            <person name="King R."/>
        </authorList>
    </citation>
    <scope>NUCLEOTIDE SEQUENCE</scope>
</reference>
<dbReference type="Proteomes" id="UP001153714">
    <property type="component" value="Chromosome 10"/>
</dbReference>
<evidence type="ECO:0000313" key="1">
    <source>
        <dbReference type="EMBL" id="CAG9783179.1"/>
    </source>
</evidence>
<dbReference type="EMBL" id="OU893341">
    <property type="protein sequence ID" value="CAG9783179.1"/>
    <property type="molecule type" value="Genomic_DNA"/>
</dbReference>
<keyword evidence="2" id="KW-1185">Reference proteome</keyword>
<dbReference type="AlphaFoldDB" id="A0A9N9QTU9"/>